<dbReference type="KEGG" id="fsc:FSU_1755"/>
<dbReference type="HOGENOM" id="CLU_3396624_0_0_0"/>
<protein>
    <submittedName>
        <fullName evidence="1">Uncharacterized protein</fullName>
    </submittedName>
</protein>
<dbReference type="Proteomes" id="UP000000517">
    <property type="component" value="Chromosome"/>
</dbReference>
<reference evidence="2" key="1">
    <citation type="submission" date="2010-08" db="EMBL/GenBank/DDBJ databases">
        <title>Complete sequence of Fibrobacter succinogenes subsp. succinogenes S85.</title>
        <authorList>
            <person name="Durkin A.S."/>
            <person name="Nelson K.E."/>
            <person name="Morrison M."/>
            <person name="Forsberg C.W."/>
            <person name="Wilson D.B."/>
            <person name="Russell J.B."/>
            <person name="Cann I.K.O."/>
            <person name="Mackie R.I."/>
            <person name="White B.A."/>
        </authorList>
    </citation>
    <scope>NUCLEOTIDE SEQUENCE [LARGE SCALE GENOMIC DNA]</scope>
    <source>
        <strain evidence="2">ATCC 19169 / S85</strain>
    </source>
</reference>
<organism evidence="1 2">
    <name type="scientific">Fibrobacter succinogenes (strain ATCC 19169 / S85)</name>
    <dbReference type="NCBI Taxonomy" id="59374"/>
    <lineage>
        <taxon>Bacteria</taxon>
        <taxon>Pseudomonadati</taxon>
        <taxon>Fibrobacterota</taxon>
        <taxon>Fibrobacteria</taxon>
        <taxon>Fibrobacterales</taxon>
        <taxon>Fibrobacteraceae</taxon>
        <taxon>Fibrobacter</taxon>
    </lineage>
</organism>
<name>D9SB21_FIBSS</name>
<sequence>MMMAAVVLSMAMDIPAGIVKKIGLRMEPRFV</sequence>
<evidence type="ECO:0000313" key="1">
    <source>
        <dbReference type="EMBL" id="ADL24923.1"/>
    </source>
</evidence>
<evidence type="ECO:0000313" key="2">
    <source>
        <dbReference type="Proteomes" id="UP000000517"/>
    </source>
</evidence>
<gene>
    <name evidence="1" type="ordered locus">FSU_1755</name>
</gene>
<proteinExistence type="predicted"/>
<accession>D9SB21</accession>
<dbReference type="AlphaFoldDB" id="D9SB21"/>
<dbReference type="EMBL" id="CP002158">
    <property type="protein sequence ID" value="ADL24923.1"/>
    <property type="molecule type" value="Genomic_DNA"/>
</dbReference>